<dbReference type="EMBL" id="CP139781">
    <property type="protein sequence ID" value="WRQ86711.1"/>
    <property type="molecule type" value="Genomic_DNA"/>
</dbReference>
<keyword evidence="1" id="KW-1133">Transmembrane helix</keyword>
<sequence>MSSAIPARPASSPTTSFRIRPRFEEILPDSPEEVRERLLTAFGADTTFFEVKTYDGFVGIHICGEERHRWSPRLHLSIDAADGGCTHVRGVYGPELEVWAFFIYGYVMCGLLGMFAAIYGCAQLFIGQSPWGLWVTGGMALIAVGLYLVAQLGQKLASCQTLRLHQAYHQAVGTAPQCG</sequence>
<reference evidence="2 3" key="1">
    <citation type="submission" date="2021-08" db="EMBL/GenBank/DDBJ databases">
        <authorList>
            <person name="Zhang D."/>
            <person name="Zhang A."/>
            <person name="Wang L."/>
        </authorList>
    </citation>
    <scope>NUCLEOTIDE SEQUENCE [LARGE SCALE GENOMIC DNA]</scope>
    <source>
        <strain evidence="2 3">WL0086</strain>
    </source>
</reference>
<evidence type="ECO:0000313" key="3">
    <source>
        <dbReference type="Proteomes" id="UP000738431"/>
    </source>
</evidence>
<gene>
    <name evidence="2" type="ORF">K1X11_018010</name>
</gene>
<protein>
    <submittedName>
        <fullName evidence="2">Uncharacterized protein</fullName>
    </submittedName>
</protein>
<organism evidence="2 3">
    <name type="scientific">Actomonas aquatica</name>
    <dbReference type="NCBI Taxonomy" id="2866162"/>
    <lineage>
        <taxon>Bacteria</taxon>
        <taxon>Pseudomonadati</taxon>
        <taxon>Verrucomicrobiota</taxon>
        <taxon>Opitutia</taxon>
        <taxon>Opitutales</taxon>
        <taxon>Opitutaceae</taxon>
        <taxon>Actomonas</taxon>
    </lineage>
</organism>
<name>A0ABZ1C4Q3_9BACT</name>
<keyword evidence="1" id="KW-0472">Membrane</keyword>
<dbReference type="RefSeq" id="WP_221030549.1">
    <property type="nucleotide sequence ID" value="NZ_CP139781.1"/>
</dbReference>
<keyword evidence="3" id="KW-1185">Reference proteome</keyword>
<reference evidence="2 3" key="2">
    <citation type="submission" date="2023-12" db="EMBL/GenBank/DDBJ databases">
        <title>Description of an unclassified Opitutus bacterium of Verrucomicrobiota.</title>
        <authorList>
            <person name="Zhang D.-F."/>
        </authorList>
    </citation>
    <scope>NUCLEOTIDE SEQUENCE [LARGE SCALE GENOMIC DNA]</scope>
    <source>
        <strain evidence="2 3">WL0086</strain>
    </source>
</reference>
<feature type="transmembrane region" description="Helical" evidence="1">
    <location>
        <begin position="98"/>
        <end position="119"/>
    </location>
</feature>
<keyword evidence="1" id="KW-0812">Transmembrane</keyword>
<proteinExistence type="predicted"/>
<feature type="transmembrane region" description="Helical" evidence="1">
    <location>
        <begin position="131"/>
        <end position="150"/>
    </location>
</feature>
<accession>A0ABZ1C4Q3</accession>
<evidence type="ECO:0000313" key="2">
    <source>
        <dbReference type="EMBL" id="WRQ86711.1"/>
    </source>
</evidence>
<evidence type="ECO:0000256" key="1">
    <source>
        <dbReference type="SAM" id="Phobius"/>
    </source>
</evidence>
<dbReference type="Proteomes" id="UP000738431">
    <property type="component" value="Chromosome"/>
</dbReference>